<dbReference type="WBParaSite" id="Hba_11400">
    <property type="protein sequence ID" value="Hba_11400"/>
    <property type="gene ID" value="Hba_11400"/>
</dbReference>
<evidence type="ECO:0000256" key="1">
    <source>
        <dbReference type="SAM" id="Coils"/>
    </source>
</evidence>
<name>A0A1I7X1R7_HETBA</name>
<keyword evidence="3" id="KW-1185">Reference proteome</keyword>
<keyword evidence="2" id="KW-0472">Membrane</keyword>
<feature type="transmembrane region" description="Helical" evidence="2">
    <location>
        <begin position="6"/>
        <end position="25"/>
    </location>
</feature>
<dbReference type="Proteomes" id="UP000095283">
    <property type="component" value="Unplaced"/>
</dbReference>
<reference evidence="4" key="1">
    <citation type="submission" date="2016-11" db="UniProtKB">
        <authorList>
            <consortium name="WormBaseParasite"/>
        </authorList>
    </citation>
    <scope>IDENTIFICATION</scope>
</reference>
<proteinExistence type="predicted"/>
<sequence>MLDPVTLGILLAVLAVIVAIIFYLFSGGDERDFEKVRWNNFSALSFIIWWPIGFCKPDLVNHIFNLIICSYYCIVNNTFDRRSLSELTMKIQALSTVESSNKQQMTQLANIRLENETLKSALTKSSADAADASKMRSELEAIKGEQNEYRSCITKLETELKQQIEINAKLQNQQAVEFESLRAEFALLESSAHQMKSDLDEKSRLLNQSMENNVNIENLKHVEAERDEITKELTKAKNEWREKEESLMAEYTSLKKLVEDLNKEVANFEIFKKEQDDLERKLLAKEAELAEKSARLDAAETEKKALIGRNSDRSSQLEIENTELKRCVEELKKQLEMVVDNYKKEWVLCALHVFITVLYVIYVKFCPGPDALLQKCIYTY</sequence>
<feature type="transmembrane region" description="Helical" evidence="2">
    <location>
        <begin position="346"/>
        <end position="365"/>
    </location>
</feature>
<keyword evidence="1" id="KW-0175">Coiled coil</keyword>
<dbReference type="AlphaFoldDB" id="A0A1I7X1R7"/>
<feature type="coiled-coil region" evidence="1">
    <location>
        <begin position="207"/>
        <end position="345"/>
    </location>
</feature>
<evidence type="ECO:0000313" key="3">
    <source>
        <dbReference type="Proteomes" id="UP000095283"/>
    </source>
</evidence>
<organism evidence="3 4">
    <name type="scientific">Heterorhabditis bacteriophora</name>
    <name type="common">Entomopathogenic nematode worm</name>
    <dbReference type="NCBI Taxonomy" id="37862"/>
    <lineage>
        <taxon>Eukaryota</taxon>
        <taxon>Metazoa</taxon>
        <taxon>Ecdysozoa</taxon>
        <taxon>Nematoda</taxon>
        <taxon>Chromadorea</taxon>
        <taxon>Rhabditida</taxon>
        <taxon>Rhabditina</taxon>
        <taxon>Rhabditomorpha</taxon>
        <taxon>Strongyloidea</taxon>
        <taxon>Heterorhabditidae</taxon>
        <taxon>Heterorhabditis</taxon>
    </lineage>
</organism>
<accession>A0A1I7X1R7</accession>
<keyword evidence="2" id="KW-1133">Transmembrane helix</keyword>
<protein>
    <submittedName>
        <fullName evidence="4">M protein repeat protein</fullName>
    </submittedName>
</protein>
<keyword evidence="2" id="KW-0812">Transmembrane</keyword>
<evidence type="ECO:0000313" key="4">
    <source>
        <dbReference type="WBParaSite" id="Hba_11400"/>
    </source>
</evidence>
<evidence type="ECO:0000256" key="2">
    <source>
        <dbReference type="SAM" id="Phobius"/>
    </source>
</evidence>